<dbReference type="AlphaFoldDB" id="A0A182FUA7"/>
<reference evidence="2 3" key="1">
    <citation type="journal article" date="2017" name="G3 (Bethesda)">
        <title>The Physical Genome Mapping of Anopheles albimanus Corrected Scaffold Misassemblies and Identified Interarm Rearrangements in Genus Anopheles.</title>
        <authorList>
            <person name="Artemov G.N."/>
            <person name="Peery A.N."/>
            <person name="Jiang X."/>
            <person name="Tu Z."/>
            <person name="Stegniy V.N."/>
            <person name="Sharakhova M.V."/>
            <person name="Sharakhov I.V."/>
        </authorList>
    </citation>
    <scope>NUCLEOTIDE SEQUENCE [LARGE SCALE GENOMIC DNA]</scope>
    <source>
        <strain evidence="2 3">ALBI9_A</strain>
    </source>
</reference>
<organism evidence="2 3">
    <name type="scientific">Anopheles albimanus</name>
    <name type="common">New world malaria mosquito</name>
    <dbReference type="NCBI Taxonomy" id="7167"/>
    <lineage>
        <taxon>Eukaryota</taxon>
        <taxon>Metazoa</taxon>
        <taxon>Ecdysozoa</taxon>
        <taxon>Arthropoda</taxon>
        <taxon>Hexapoda</taxon>
        <taxon>Insecta</taxon>
        <taxon>Pterygota</taxon>
        <taxon>Neoptera</taxon>
        <taxon>Endopterygota</taxon>
        <taxon>Diptera</taxon>
        <taxon>Nematocera</taxon>
        <taxon>Culicoidea</taxon>
        <taxon>Culicidae</taxon>
        <taxon>Anophelinae</taxon>
        <taxon>Anopheles</taxon>
    </lineage>
</organism>
<feature type="compositionally biased region" description="Basic and acidic residues" evidence="1">
    <location>
        <begin position="330"/>
        <end position="339"/>
    </location>
</feature>
<dbReference type="VEuPathDB" id="VectorBase:AALB010142"/>
<dbReference type="STRING" id="7167.A0A182FUA7"/>
<feature type="region of interest" description="Disordered" evidence="1">
    <location>
        <begin position="70"/>
        <end position="91"/>
    </location>
</feature>
<feature type="region of interest" description="Disordered" evidence="1">
    <location>
        <begin position="524"/>
        <end position="569"/>
    </location>
</feature>
<keyword evidence="3" id="KW-1185">Reference proteome</keyword>
<feature type="compositionally biased region" description="Low complexity" evidence="1">
    <location>
        <begin position="453"/>
        <end position="487"/>
    </location>
</feature>
<accession>A0A182FUA7</accession>
<protein>
    <submittedName>
        <fullName evidence="2">Uncharacterized protein</fullName>
    </submittedName>
</protein>
<evidence type="ECO:0000256" key="1">
    <source>
        <dbReference type="SAM" id="MobiDB-lite"/>
    </source>
</evidence>
<name>A0A182FUA7_ANOAL</name>
<dbReference type="Proteomes" id="UP000069272">
    <property type="component" value="Chromosome 3R"/>
</dbReference>
<evidence type="ECO:0000313" key="2">
    <source>
        <dbReference type="EnsemblMetazoa" id="AALB010142-PA"/>
    </source>
</evidence>
<proteinExistence type="predicted"/>
<reference evidence="2" key="2">
    <citation type="submission" date="2022-08" db="UniProtKB">
        <authorList>
            <consortium name="EnsemblMetazoa"/>
        </authorList>
    </citation>
    <scope>IDENTIFICATION</scope>
    <source>
        <strain evidence="2">STECLA/ALBI9_A</strain>
    </source>
</reference>
<dbReference type="EnsemblMetazoa" id="AALB010142-RA">
    <property type="protein sequence ID" value="AALB010142-PA"/>
    <property type="gene ID" value="AALB010142"/>
</dbReference>
<feature type="compositionally biased region" description="Basic residues" evidence="1">
    <location>
        <begin position="429"/>
        <end position="450"/>
    </location>
</feature>
<dbReference type="VEuPathDB" id="VectorBase:AALB20_032921"/>
<feature type="region of interest" description="Disordered" evidence="1">
    <location>
        <begin position="402"/>
        <end position="503"/>
    </location>
</feature>
<feature type="compositionally biased region" description="Basic and acidic residues" evidence="1">
    <location>
        <begin position="526"/>
        <end position="546"/>
    </location>
</feature>
<sequence>MYEVATLTGSKLLLDAPSTASSYTSYTTSVRPRNAAVVADVESPTVVDLRNYRGYWNGDVITMGQISSSATTATSSNNNNNGHPHHGTVTRNGKKIYHRHSSVQPALASIRLLKKENSFTAGSGGGTAKDTSASAGVRLRESMQKARTESKNIDQYGVLLGRGGSGTANETSGSTAVPAPPCPSCATTASNDLTTLLSSESAGEVVDRSVSSVVGGGSSSREFFKSGDDTYHRTECCYYRTMDNGYHKLPSDSYHKTTEGCYVKLPDGSFRRLMDPATTAGSATTVGGGAGGDEDTAPVVAAPVQYRVRNPMLKFLKRSKSHTPTTIAQLRKEKEERERKEHHRLSTIQSSDVEANRHQAATAAAVLLQSAHHTAGPHRKGGTADSLTKEDYSQIVLARAREGRRWRASPGTGINGQQQQQNGAAADHHAHHHHHHHHHHHQQQQHHHHNSPSAASIVEQQQQQQGGSSSTTAGATVVTNNGATNSSGSKPSSTGAAAVAPANHPNRRVMVTMIDGGLPVVAKSKPIHDKVKSAKARAQDVKRDKLSVLSQAKKEKKKKKKKKKQEEGI</sequence>
<feature type="compositionally biased region" description="Low complexity" evidence="1">
    <location>
        <begin position="70"/>
        <end position="81"/>
    </location>
</feature>
<feature type="region of interest" description="Disordered" evidence="1">
    <location>
        <begin position="319"/>
        <end position="349"/>
    </location>
</feature>
<evidence type="ECO:0000313" key="3">
    <source>
        <dbReference type="Proteomes" id="UP000069272"/>
    </source>
</evidence>
<feature type="compositionally biased region" description="Basic residues" evidence="1">
    <location>
        <begin position="554"/>
        <end position="563"/>
    </location>
</feature>